<feature type="region of interest" description="Disordered" evidence="11">
    <location>
        <begin position="38"/>
        <end position="70"/>
    </location>
</feature>
<dbReference type="PANTHER" id="PTHR30570">
    <property type="entry name" value="PERIPLASMIC PHOSPHATE BINDING COMPONENT OF PHOSPHATE ABC TRANSPORTER"/>
    <property type="match status" value="1"/>
</dbReference>
<dbReference type="AlphaFoldDB" id="A0A383RE18"/>
<feature type="domain" description="PBP" evidence="12">
    <location>
        <begin position="65"/>
        <end position="317"/>
    </location>
</feature>
<evidence type="ECO:0000256" key="11">
    <source>
        <dbReference type="SAM" id="MobiDB-lite"/>
    </source>
</evidence>
<dbReference type="EMBL" id="LS992241">
    <property type="protein sequence ID" value="SYX85337.1"/>
    <property type="molecule type" value="Genomic_DNA"/>
</dbReference>
<dbReference type="NCBIfam" id="TIGR02136">
    <property type="entry name" value="ptsS_2"/>
    <property type="match status" value="1"/>
</dbReference>
<evidence type="ECO:0000256" key="8">
    <source>
        <dbReference type="ARBA" id="ARBA00023139"/>
    </source>
</evidence>
<comment type="subunit">
    <text evidence="4 10">The complex is composed of two ATP-binding proteins (PstB), two transmembrane proteins (PstC and PstA) and a solute-binding protein (PstS).</text>
</comment>
<evidence type="ECO:0000313" key="13">
    <source>
        <dbReference type="EMBL" id="SYX85337.1"/>
    </source>
</evidence>
<sequence length="344" mass="37727">MEIDQKEWIDLKKWGKQIMMLTLVAALTVVLAACGSKKDDASANQGNNAATTETNNAAKETTNPEKLTGTIDIDGSSTVYPITEAIAEEFGKANGEVRVSVGTAGTGGGFKRFINSETAISNASRPIKDKEAADAKEKGIDYLELSVAYDGLSIVVNKDNTWVDQITIDELKKIYEPNSKVKTWADVRAGWPAEEIKIYSPDTNHGTFDYFTEEINGKAQESRNDKQITFSADTNAIVQGVSGDKNALGYFGFSYFEENQDKLKLVPVDAGKGAIAPSGETIKDGSYSPLSRPLYIYVNKKKLEQPEVKAFVEYYLQNVGNIAKEVGYVALPQEKYDEQLNLLK</sequence>
<dbReference type="Pfam" id="PF12849">
    <property type="entry name" value="PBP_like_2"/>
    <property type="match status" value="1"/>
</dbReference>
<evidence type="ECO:0000256" key="7">
    <source>
        <dbReference type="ARBA" id="ARBA00022729"/>
    </source>
</evidence>
<comment type="function">
    <text evidence="1">Part of the ABC transporter complex PstSACB involved in phosphate import.</text>
</comment>
<feature type="compositionally biased region" description="Low complexity" evidence="11">
    <location>
        <begin position="47"/>
        <end position="61"/>
    </location>
</feature>
<keyword evidence="5 10" id="KW-0813">Transport</keyword>
<dbReference type="FunFam" id="3.40.190.10:FF:000055">
    <property type="entry name" value="Phosphate ABC transporter, phosphate-binding protein"/>
    <property type="match status" value="1"/>
</dbReference>
<dbReference type="GO" id="GO:0042301">
    <property type="term" value="F:phosphate ion binding"/>
    <property type="evidence" value="ECO:0007669"/>
    <property type="project" value="UniProtKB-UniRule"/>
</dbReference>
<accession>A0A383RE18</accession>
<gene>
    <name evidence="13" type="primary">pstS</name>
    <name evidence="13" type="ORF">PBLR_13759</name>
</gene>
<dbReference type="InterPro" id="IPR024370">
    <property type="entry name" value="PBP_domain"/>
</dbReference>
<dbReference type="GO" id="GO:0005886">
    <property type="term" value="C:plasma membrane"/>
    <property type="evidence" value="ECO:0007669"/>
    <property type="project" value="UniProtKB-SubCell"/>
</dbReference>
<keyword evidence="7" id="KW-0732">Signal</keyword>
<comment type="function">
    <text evidence="10">Involved in the system for phosphate transport across the cytoplasmic membrane.</text>
</comment>
<evidence type="ECO:0000256" key="4">
    <source>
        <dbReference type="ARBA" id="ARBA00011529"/>
    </source>
</evidence>
<keyword evidence="6 10" id="KW-0592">Phosphate transport</keyword>
<dbReference type="InterPro" id="IPR050811">
    <property type="entry name" value="Phosphate_ABC_transporter"/>
</dbReference>
<dbReference type="PANTHER" id="PTHR30570:SF1">
    <property type="entry name" value="PHOSPHATE-BINDING PROTEIN PSTS"/>
    <property type="match status" value="1"/>
</dbReference>
<dbReference type="SUPFAM" id="SSF53850">
    <property type="entry name" value="Periplasmic binding protein-like II"/>
    <property type="match status" value="1"/>
</dbReference>
<evidence type="ECO:0000259" key="12">
    <source>
        <dbReference type="Pfam" id="PF12849"/>
    </source>
</evidence>
<evidence type="ECO:0000256" key="2">
    <source>
        <dbReference type="ARBA" id="ARBA00004193"/>
    </source>
</evidence>
<evidence type="ECO:0000256" key="6">
    <source>
        <dbReference type="ARBA" id="ARBA00022592"/>
    </source>
</evidence>
<dbReference type="GO" id="GO:0006817">
    <property type="term" value="P:phosphate ion transport"/>
    <property type="evidence" value="ECO:0007669"/>
    <property type="project" value="UniProtKB-UniRule"/>
</dbReference>
<dbReference type="CDD" id="cd13654">
    <property type="entry name" value="PBP2_phosphate_like_2"/>
    <property type="match status" value="1"/>
</dbReference>
<dbReference type="Proteomes" id="UP000304148">
    <property type="component" value="Chromosome"/>
</dbReference>
<evidence type="ECO:0000256" key="1">
    <source>
        <dbReference type="ARBA" id="ARBA00002841"/>
    </source>
</evidence>
<dbReference type="InterPro" id="IPR011862">
    <property type="entry name" value="Phos-bd"/>
</dbReference>
<dbReference type="Gene3D" id="3.40.190.10">
    <property type="entry name" value="Periplasmic binding protein-like II"/>
    <property type="match status" value="2"/>
</dbReference>
<keyword evidence="9 10" id="KW-0449">Lipoprotein</keyword>
<evidence type="ECO:0000256" key="10">
    <source>
        <dbReference type="RuleBase" id="RU367119"/>
    </source>
</evidence>
<comment type="subcellular location">
    <subcellularLocation>
        <location evidence="2 10">Cell membrane</location>
        <topology evidence="2 10">Lipid-anchor</topology>
    </subcellularLocation>
</comment>
<proteinExistence type="inferred from homology"/>
<dbReference type="PROSITE" id="PS51257">
    <property type="entry name" value="PROKAR_LIPOPROTEIN"/>
    <property type="match status" value="1"/>
</dbReference>
<evidence type="ECO:0000256" key="5">
    <source>
        <dbReference type="ARBA" id="ARBA00022448"/>
    </source>
</evidence>
<evidence type="ECO:0000256" key="3">
    <source>
        <dbReference type="ARBA" id="ARBA00008725"/>
    </source>
</evidence>
<organism evidence="13 14">
    <name type="scientific">Paenibacillus alvei</name>
    <name type="common">Bacillus alvei</name>
    <dbReference type="NCBI Taxonomy" id="44250"/>
    <lineage>
        <taxon>Bacteria</taxon>
        <taxon>Bacillati</taxon>
        <taxon>Bacillota</taxon>
        <taxon>Bacilli</taxon>
        <taxon>Bacillales</taxon>
        <taxon>Paenibacillaceae</taxon>
        <taxon>Paenibacillus</taxon>
    </lineage>
</organism>
<reference evidence="14" key="1">
    <citation type="submission" date="2018-08" db="EMBL/GenBank/DDBJ databases">
        <authorList>
            <person name="Chevrot R."/>
        </authorList>
    </citation>
    <scope>NUCLEOTIDE SEQUENCE [LARGE SCALE GENOMIC DNA]</scope>
</reference>
<keyword evidence="10" id="KW-1003">Cell membrane</keyword>
<protein>
    <recommendedName>
        <fullName evidence="10">Phosphate-binding protein</fullName>
    </recommendedName>
</protein>
<keyword evidence="10" id="KW-0472">Membrane</keyword>
<keyword evidence="8 10" id="KW-0564">Palmitate</keyword>
<comment type="similarity">
    <text evidence="3 10">Belongs to the PstS family.</text>
</comment>
<name>A0A383RE18_PAEAL</name>
<evidence type="ECO:0000256" key="9">
    <source>
        <dbReference type="ARBA" id="ARBA00023288"/>
    </source>
</evidence>
<evidence type="ECO:0000313" key="14">
    <source>
        <dbReference type="Proteomes" id="UP000304148"/>
    </source>
</evidence>